<dbReference type="AlphaFoldDB" id="A0A1V9Z3I9"/>
<dbReference type="EMBL" id="JNBR01000458">
    <property type="protein sequence ID" value="OQR92477.1"/>
    <property type="molecule type" value="Genomic_DNA"/>
</dbReference>
<accession>A0A1V9Z3I9</accession>
<keyword evidence="3" id="KW-1185">Reference proteome</keyword>
<dbReference type="Proteomes" id="UP000243579">
    <property type="component" value="Unassembled WGS sequence"/>
</dbReference>
<evidence type="ECO:0000313" key="2">
    <source>
        <dbReference type="EMBL" id="OQR92477.1"/>
    </source>
</evidence>
<comment type="caution">
    <text evidence="2">The sequence shown here is derived from an EMBL/GenBank/DDBJ whole genome shotgun (WGS) entry which is preliminary data.</text>
</comment>
<sequence>MAALPVPPMEAVRMLLLEDGTAIGGFHRPQRRSLEASCVRASISRPSGLRPTVQCLVLEPSGHCFSFIDAASFSSGSLQRFSSASCPSVHVPLLRSLLSFRNMYAGNRPIYVHHHHAAMTRWRHTDMPTQVRWRCGGFKVAAMRTNDGGYRVSSVDGHAEVTLDSTGTLFEASFPAPVATLTTNPDDTGAHRRLVTTARQRFFRPSIPAAWVYPASVLVAAHQASLTLQPTFDIDVATPYAATTLPVNGAFGARPQWTAVAMHADERLQQTLLAVDVYDIVEHLSVPATSLRRRIVAEWTREASYHVLPHAVMAVVAADMSFVSLAGDIYHHFTPAAEPYEHCFTATTVPPRLSSSYDLSTICRNLARLFESAQHQQRSQEAAPPPAQVVIDCNAVVEDQTTCDGRFRAFGDGRVRVSFADRTILSLDAAGTRGTILLSTGVSVSFLTAAPPDAYLSYITAAVSFQTWAQQSPPERLAASQRQQARAARVDTELAKTQACLGTHRPRSETAADPVQRALAATQAHLERVEKALKRAVD</sequence>
<dbReference type="Pfam" id="PF15016">
    <property type="entry name" value="C5orf34_C"/>
    <property type="match status" value="1"/>
</dbReference>
<gene>
    <name evidence="2" type="ORF">ACHHYP_03674</name>
</gene>
<dbReference type="InterPro" id="IPR027865">
    <property type="entry name" value="C5orf34-like_C"/>
</dbReference>
<reference evidence="2 3" key="1">
    <citation type="journal article" date="2014" name="Genome Biol. Evol.">
        <title>The secreted proteins of Achlya hypogyna and Thraustotheca clavata identify the ancestral oomycete secretome and reveal gene acquisitions by horizontal gene transfer.</title>
        <authorList>
            <person name="Misner I."/>
            <person name="Blouin N."/>
            <person name="Leonard G."/>
            <person name="Richards T.A."/>
            <person name="Lane C.E."/>
        </authorList>
    </citation>
    <scope>NUCLEOTIDE SEQUENCE [LARGE SCALE GENOMIC DNA]</scope>
    <source>
        <strain evidence="2 3">ATCC 48635</strain>
    </source>
</reference>
<dbReference type="PANTHER" id="PTHR34531:SF1">
    <property type="entry name" value="CHROMOSOME 5 OPEN READING FRAME 34"/>
    <property type="match status" value="1"/>
</dbReference>
<proteinExistence type="predicted"/>
<dbReference type="InterPro" id="IPR053901">
    <property type="entry name" value="C5orf34-like"/>
</dbReference>
<evidence type="ECO:0000259" key="1">
    <source>
        <dbReference type="Pfam" id="PF15016"/>
    </source>
</evidence>
<organism evidence="2 3">
    <name type="scientific">Achlya hypogyna</name>
    <name type="common">Oomycete</name>
    <name type="synonym">Protoachlya hypogyna</name>
    <dbReference type="NCBI Taxonomy" id="1202772"/>
    <lineage>
        <taxon>Eukaryota</taxon>
        <taxon>Sar</taxon>
        <taxon>Stramenopiles</taxon>
        <taxon>Oomycota</taxon>
        <taxon>Saprolegniomycetes</taxon>
        <taxon>Saprolegniales</taxon>
        <taxon>Achlyaceae</taxon>
        <taxon>Achlya</taxon>
    </lineage>
</organism>
<dbReference type="OrthoDB" id="75908at2759"/>
<name>A0A1V9Z3I9_ACHHY</name>
<protein>
    <recommendedName>
        <fullName evidence="1">C5orf34-like C-terminal domain-containing protein</fullName>
    </recommendedName>
</protein>
<dbReference type="PANTHER" id="PTHR34531">
    <property type="entry name" value="ZGC:153352"/>
    <property type="match status" value="1"/>
</dbReference>
<feature type="domain" description="C5orf34-like C-terminal" evidence="1">
    <location>
        <begin position="402"/>
        <end position="468"/>
    </location>
</feature>
<evidence type="ECO:0000313" key="3">
    <source>
        <dbReference type="Proteomes" id="UP000243579"/>
    </source>
</evidence>